<evidence type="ECO:0000313" key="3">
    <source>
        <dbReference type="EMBL" id="KAH9329662.1"/>
    </source>
</evidence>
<accession>A0AA38LQ93</accession>
<keyword evidence="4" id="KW-1185">Reference proteome</keyword>
<feature type="region of interest" description="Disordered" evidence="1">
    <location>
        <begin position="82"/>
        <end position="142"/>
    </location>
</feature>
<name>A0AA38LQ93_TAXCH</name>
<keyword evidence="2" id="KW-0732">Signal</keyword>
<dbReference type="Proteomes" id="UP000824469">
    <property type="component" value="Unassembled WGS sequence"/>
</dbReference>
<reference evidence="3 4" key="1">
    <citation type="journal article" date="2021" name="Nat. Plants">
        <title>The Taxus genome provides insights into paclitaxel biosynthesis.</title>
        <authorList>
            <person name="Xiong X."/>
            <person name="Gou J."/>
            <person name="Liao Q."/>
            <person name="Li Y."/>
            <person name="Zhou Q."/>
            <person name="Bi G."/>
            <person name="Li C."/>
            <person name="Du R."/>
            <person name="Wang X."/>
            <person name="Sun T."/>
            <person name="Guo L."/>
            <person name="Liang H."/>
            <person name="Lu P."/>
            <person name="Wu Y."/>
            <person name="Zhang Z."/>
            <person name="Ro D.K."/>
            <person name="Shang Y."/>
            <person name="Huang S."/>
            <person name="Yan J."/>
        </authorList>
    </citation>
    <scope>NUCLEOTIDE SEQUENCE [LARGE SCALE GENOMIC DNA]</scope>
    <source>
        <strain evidence="3">Ta-2019</strain>
    </source>
</reference>
<proteinExistence type="predicted"/>
<dbReference type="EMBL" id="JAHRHJ020000001">
    <property type="protein sequence ID" value="KAH9329662.1"/>
    <property type="molecule type" value="Genomic_DNA"/>
</dbReference>
<feature type="non-terminal residue" evidence="3">
    <location>
        <position position="142"/>
    </location>
</feature>
<sequence>MLVLNLLCFLLVGFELCSGARQLLEINQDLFIATQNPSAFDPNLNLAMAMAHSSAQNLKEIPDKTVVGCEDGNSAMNNLSFRFKEDRSGGDRNNESSVQRLSKSTPSPGVGHMQIFKIAKSGQSGSGVDKKRVLESTPSPGG</sequence>
<protein>
    <submittedName>
        <fullName evidence="3">Uncharacterized protein</fullName>
    </submittedName>
</protein>
<feature type="compositionally biased region" description="Basic and acidic residues" evidence="1">
    <location>
        <begin position="82"/>
        <end position="94"/>
    </location>
</feature>
<dbReference type="AlphaFoldDB" id="A0AA38LQ93"/>
<feature type="signal peptide" evidence="2">
    <location>
        <begin position="1"/>
        <end position="19"/>
    </location>
</feature>
<gene>
    <name evidence="3" type="ORF">KI387_001770</name>
</gene>
<comment type="caution">
    <text evidence="3">The sequence shown here is derived from an EMBL/GenBank/DDBJ whole genome shotgun (WGS) entry which is preliminary data.</text>
</comment>
<evidence type="ECO:0000313" key="4">
    <source>
        <dbReference type="Proteomes" id="UP000824469"/>
    </source>
</evidence>
<evidence type="ECO:0000256" key="1">
    <source>
        <dbReference type="SAM" id="MobiDB-lite"/>
    </source>
</evidence>
<feature type="chain" id="PRO_5041325839" evidence="2">
    <location>
        <begin position="20"/>
        <end position="142"/>
    </location>
</feature>
<feature type="compositionally biased region" description="Polar residues" evidence="1">
    <location>
        <begin position="95"/>
        <end position="107"/>
    </location>
</feature>
<evidence type="ECO:0000256" key="2">
    <source>
        <dbReference type="SAM" id="SignalP"/>
    </source>
</evidence>
<organism evidence="3 4">
    <name type="scientific">Taxus chinensis</name>
    <name type="common">Chinese yew</name>
    <name type="synonym">Taxus wallichiana var. chinensis</name>
    <dbReference type="NCBI Taxonomy" id="29808"/>
    <lineage>
        <taxon>Eukaryota</taxon>
        <taxon>Viridiplantae</taxon>
        <taxon>Streptophyta</taxon>
        <taxon>Embryophyta</taxon>
        <taxon>Tracheophyta</taxon>
        <taxon>Spermatophyta</taxon>
        <taxon>Pinopsida</taxon>
        <taxon>Pinidae</taxon>
        <taxon>Conifers II</taxon>
        <taxon>Cupressales</taxon>
        <taxon>Taxaceae</taxon>
        <taxon>Taxus</taxon>
    </lineage>
</organism>